<reference evidence="1 2" key="1">
    <citation type="journal article" date="2015" name="Genome Announc.">
        <title>Expanding the biotechnology potential of lactobacilli through comparative genomics of 213 strains and associated genera.</title>
        <authorList>
            <person name="Sun Z."/>
            <person name="Harris H.M."/>
            <person name="McCann A."/>
            <person name="Guo C."/>
            <person name="Argimon S."/>
            <person name="Zhang W."/>
            <person name="Yang X."/>
            <person name="Jeffery I.B."/>
            <person name="Cooney J.C."/>
            <person name="Kagawa T.F."/>
            <person name="Liu W."/>
            <person name="Song Y."/>
            <person name="Salvetti E."/>
            <person name="Wrobel A."/>
            <person name="Rasinkangas P."/>
            <person name="Parkhill J."/>
            <person name="Rea M.C."/>
            <person name="O'Sullivan O."/>
            <person name="Ritari J."/>
            <person name="Douillard F.P."/>
            <person name="Paul Ross R."/>
            <person name="Yang R."/>
            <person name="Briner A.E."/>
            <person name="Felis G.E."/>
            <person name="de Vos W.M."/>
            <person name="Barrangou R."/>
            <person name="Klaenhammer T.R."/>
            <person name="Caufield P.W."/>
            <person name="Cui Y."/>
            <person name="Zhang H."/>
            <person name="O'Toole P.W."/>
        </authorList>
    </citation>
    <scope>NUCLEOTIDE SEQUENCE [LARGE SCALE GENOMIC DNA]</scope>
    <source>
        <strain evidence="1 2">DSM 20534</strain>
    </source>
</reference>
<dbReference type="InterPro" id="IPR021351">
    <property type="entry name" value="DUF2969"/>
</dbReference>
<gene>
    <name evidence="1" type="ORF">FC62_GL000347</name>
</gene>
<keyword evidence="2" id="KW-1185">Reference proteome</keyword>
<dbReference type="Pfam" id="PF11184">
    <property type="entry name" value="DUF2969"/>
    <property type="match status" value="1"/>
</dbReference>
<evidence type="ECO:0008006" key="3">
    <source>
        <dbReference type="Google" id="ProtNLM"/>
    </source>
</evidence>
<dbReference type="PATRIC" id="fig|1423722.3.peg.352"/>
<dbReference type="Proteomes" id="UP000050909">
    <property type="component" value="Unassembled WGS sequence"/>
</dbReference>
<accession>A0A0R1H2F0</accession>
<dbReference type="AlphaFoldDB" id="A0A0R1H2F0"/>
<proteinExistence type="predicted"/>
<evidence type="ECO:0000313" key="2">
    <source>
        <dbReference type="Proteomes" id="UP000050909"/>
    </source>
</evidence>
<name>A0A0R1H2F0_9LACO</name>
<protein>
    <recommendedName>
        <fullName evidence="3">DUF2969 domain-containing protein</fullName>
    </recommendedName>
</protein>
<dbReference type="RefSeq" id="WP_056946044.1">
    <property type="nucleotide sequence ID" value="NZ_AZCV01000001.1"/>
</dbReference>
<sequence>MSKGIKNINIEVNELTNKKVPSWEVVIPNVRMLGIIEQKEKNFHTTMQSNQQMIVSKTLEAAINDLISYYNLHENKR</sequence>
<comment type="caution">
    <text evidence="1">The sequence shown here is derived from an EMBL/GenBank/DDBJ whole genome shotgun (WGS) entry which is preliminary data.</text>
</comment>
<evidence type="ECO:0000313" key="1">
    <source>
        <dbReference type="EMBL" id="KRK38659.1"/>
    </source>
</evidence>
<organism evidence="1 2">
    <name type="scientific">Amylolactobacillus amylotrophicus DSM 20534</name>
    <dbReference type="NCBI Taxonomy" id="1423722"/>
    <lineage>
        <taxon>Bacteria</taxon>
        <taxon>Bacillati</taxon>
        <taxon>Bacillota</taxon>
        <taxon>Bacilli</taxon>
        <taxon>Lactobacillales</taxon>
        <taxon>Lactobacillaceae</taxon>
        <taxon>Amylolactobacillus</taxon>
    </lineage>
</organism>
<dbReference type="EMBL" id="AZCV01000001">
    <property type="protein sequence ID" value="KRK38659.1"/>
    <property type="molecule type" value="Genomic_DNA"/>
</dbReference>